<evidence type="ECO:0000313" key="1">
    <source>
        <dbReference type="EMBL" id="SNQ62251.1"/>
    </source>
</evidence>
<dbReference type="RefSeq" id="WP_096206843.1">
    <property type="nucleotide sequence ID" value="NZ_FZMP01000213.1"/>
</dbReference>
<reference evidence="2" key="1">
    <citation type="submission" date="2017-06" db="EMBL/GenBank/DDBJ databases">
        <authorList>
            <person name="Cremers G."/>
        </authorList>
    </citation>
    <scope>NUCLEOTIDE SEQUENCE [LARGE SCALE GENOMIC DNA]</scope>
</reference>
<evidence type="ECO:0000313" key="2">
    <source>
        <dbReference type="Proteomes" id="UP000218615"/>
    </source>
</evidence>
<sequence>MYMKKYDTEGHVIVAVCDKNILGKKFREGKLVLKLDSSFYKGDEADETNVKEALLSATIANIAGEKAIACAVECGCIDPDAIIFIEDIPHAQMIRI</sequence>
<dbReference type="InterPro" id="IPR007355">
    <property type="entry name" value="DUF424"/>
</dbReference>
<dbReference type="EMBL" id="FZMP01000213">
    <property type="protein sequence ID" value="SNQ62251.1"/>
    <property type="molecule type" value="Genomic_DNA"/>
</dbReference>
<gene>
    <name evidence="1" type="ORF">MNV_650006</name>
</gene>
<proteinExistence type="predicted"/>
<dbReference type="Gene3D" id="3.30.1860.10">
    <property type="entry name" value="uncharacterized conserved protein from methanopyrus kandleri domain like"/>
    <property type="match status" value="1"/>
</dbReference>
<accession>A0A284VSJ2</accession>
<organism evidence="1 2">
    <name type="scientific">Candidatus Methanoperedens nitratireducens</name>
    <dbReference type="NCBI Taxonomy" id="1392998"/>
    <lineage>
        <taxon>Archaea</taxon>
        <taxon>Methanobacteriati</taxon>
        <taxon>Methanobacteriota</taxon>
        <taxon>Stenosarchaea group</taxon>
        <taxon>Methanomicrobia</taxon>
        <taxon>Methanosarcinales</taxon>
        <taxon>ANME-2 cluster</taxon>
        <taxon>Candidatus Methanoperedentaceae</taxon>
        <taxon>Candidatus Methanoperedens</taxon>
    </lineage>
</organism>
<dbReference type="AlphaFoldDB" id="A0A284VSJ2"/>
<name>A0A284VSJ2_9EURY</name>
<dbReference type="STRING" id="1392998.ANME2D_02202"/>
<dbReference type="Pfam" id="PF04242">
    <property type="entry name" value="DUF424"/>
    <property type="match status" value="1"/>
</dbReference>
<keyword evidence="2" id="KW-1185">Reference proteome</keyword>
<evidence type="ECO:0008006" key="3">
    <source>
        <dbReference type="Google" id="ProtNLM"/>
    </source>
</evidence>
<dbReference type="Proteomes" id="UP000218615">
    <property type="component" value="Unassembled WGS sequence"/>
</dbReference>
<dbReference type="OrthoDB" id="18015at2157"/>
<protein>
    <recommendedName>
        <fullName evidence="3">DUF424 domain-containing protein</fullName>
    </recommendedName>
</protein>